<feature type="non-terminal residue" evidence="1">
    <location>
        <position position="1"/>
    </location>
</feature>
<dbReference type="AlphaFoldDB" id="A0A1A7YCY1"/>
<sequence length="83" mass="10074">TTPRERPGRLKTTCRQRRRGTPRRMMMTTRMRRKKKTRRRMISTLTLMTIHWQSPMVRRTTSVLMLPLTTLILPVWKSRTLTH</sequence>
<proteinExistence type="predicted"/>
<reference evidence="1" key="1">
    <citation type="submission" date="2016-05" db="EMBL/GenBank/DDBJ databases">
        <authorList>
            <person name="Lavstsen T."/>
            <person name="Jespersen J.S."/>
        </authorList>
    </citation>
    <scope>NUCLEOTIDE SEQUENCE</scope>
    <source>
        <tissue evidence="1">Brain</tissue>
    </source>
</reference>
<feature type="non-terminal residue" evidence="1">
    <location>
        <position position="83"/>
    </location>
</feature>
<dbReference type="EMBL" id="HADX01005568">
    <property type="protein sequence ID" value="SBP27800.1"/>
    <property type="molecule type" value="Transcribed_RNA"/>
</dbReference>
<name>A0A1A7YCY1_9TELE</name>
<gene>
    <name evidence="1" type="primary">CASZ1</name>
</gene>
<organism evidence="1">
    <name type="scientific">Iconisemion striatum</name>
    <dbReference type="NCBI Taxonomy" id="60296"/>
    <lineage>
        <taxon>Eukaryota</taxon>
        <taxon>Metazoa</taxon>
        <taxon>Chordata</taxon>
        <taxon>Craniata</taxon>
        <taxon>Vertebrata</taxon>
        <taxon>Euteleostomi</taxon>
        <taxon>Actinopterygii</taxon>
        <taxon>Neopterygii</taxon>
        <taxon>Teleostei</taxon>
        <taxon>Neoteleostei</taxon>
        <taxon>Acanthomorphata</taxon>
        <taxon>Ovalentaria</taxon>
        <taxon>Atherinomorphae</taxon>
        <taxon>Cyprinodontiformes</taxon>
        <taxon>Nothobranchiidae</taxon>
        <taxon>Iconisemion</taxon>
    </lineage>
</organism>
<protein>
    <submittedName>
        <fullName evidence="1">Castor zinc finger 1</fullName>
    </submittedName>
</protein>
<accession>A0A1A7YCY1</accession>
<evidence type="ECO:0000313" key="1">
    <source>
        <dbReference type="EMBL" id="SBP27800.1"/>
    </source>
</evidence>
<reference evidence="1" key="2">
    <citation type="submission" date="2016-06" db="EMBL/GenBank/DDBJ databases">
        <title>The genome of a short-lived fish provides insights into sex chromosome evolution and the genetic control of aging.</title>
        <authorList>
            <person name="Reichwald K."/>
            <person name="Felder M."/>
            <person name="Petzold A."/>
            <person name="Koch P."/>
            <person name="Groth M."/>
            <person name="Platzer M."/>
        </authorList>
    </citation>
    <scope>NUCLEOTIDE SEQUENCE</scope>
    <source>
        <tissue evidence="1">Brain</tissue>
    </source>
</reference>